<dbReference type="Proteomes" id="UP000663970">
    <property type="component" value="Unassembled WGS sequence"/>
</dbReference>
<organism evidence="2 3">
    <name type="scientific">Halobacillus kuroshimensis</name>
    <dbReference type="NCBI Taxonomy" id="302481"/>
    <lineage>
        <taxon>Bacteria</taxon>
        <taxon>Bacillati</taxon>
        <taxon>Bacillota</taxon>
        <taxon>Bacilli</taxon>
        <taxon>Bacillales</taxon>
        <taxon>Bacillaceae</taxon>
        <taxon>Halobacillus</taxon>
    </lineage>
</organism>
<sequence length="77" mass="8700">MVFIKYGLFLLIGAFAHYTLVMMYTQWIMLQRLDIAGSAGPLEAEVFPGFSLIFKVEIGIAMVLIALGIYQIIKENR</sequence>
<protein>
    <submittedName>
        <fullName evidence="2">Uncharacterized protein</fullName>
    </submittedName>
</protein>
<feature type="transmembrane region" description="Helical" evidence="1">
    <location>
        <begin position="7"/>
        <end position="29"/>
    </location>
</feature>
<feature type="transmembrane region" description="Helical" evidence="1">
    <location>
        <begin position="49"/>
        <end position="73"/>
    </location>
</feature>
<name>A0ABS3DYC5_9BACI</name>
<keyword evidence="1" id="KW-0472">Membrane</keyword>
<evidence type="ECO:0000313" key="3">
    <source>
        <dbReference type="Proteomes" id="UP000663970"/>
    </source>
</evidence>
<proteinExistence type="predicted"/>
<dbReference type="EMBL" id="JAEKJY010000004">
    <property type="protein sequence ID" value="MBN8236362.1"/>
    <property type="molecule type" value="Genomic_DNA"/>
</dbReference>
<keyword evidence="1" id="KW-1133">Transmembrane helix</keyword>
<gene>
    <name evidence="2" type="ORF">JF544_13930</name>
</gene>
<keyword evidence="3" id="KW-1185">Reference proteome</keyword>
<reference evidence="2 3" key="1">
    <citation type="submission" date="2020-12" db="EMBL/GenBank/DDBJ databases">
        <title>Oil enriched cultivation method for isolating marine PHA-producing bacteria.</title>
        <authorList>
            <person name="Zheng W."/>
            <person name="Yu S."/>
            <person name="Huang Y."/>
        </authorList>
    </citation>
    <scope>NUCLEOTIDE SEQUENCE [LARGE SCALE GENOMIC DNA]</scope>
    <source>
        <strain evidence="2 3">SY-2-6</strain>
    </source>
</reference>
<evidence type="ECO:0000256" key="1">
    <source>
        <dbReference type="SAM" id="Phobius"/>
    </source>
</evidence>
<evidence type="ECO:0000313" key="2">
    <source>
        <dbReference type="EMBL" id="MBN8236362.1"/>
    </source>
</evidence>
<accession>A0ABS3DYC5</accession>
<comment type="caution">
    <text evidence="2">The sequence shown here is derived from an EMBL/GenBank/DDBJ whole genome shotgun (WGS) entry which is preliminary data.</text>
</comment>
<keyword evidence="1" id="KW-0812">Transmembrane</keyword>